<name>A0A1A8FQY2_9TELE</name>
<reference evidence="1" key="2">
    <citation type="submission" date="2016-06" db="EMBL/GenBank/DDBJ databases">
        <title>The genome of a short-lived fish provides insights into sex chromosome evolution and the genetic control of aging.</title>
        <authorList>
            <person name="Reichwald K."/>
            <person name="Felder M."/>
            <person name="Petzold A."/>
            <person name="Koch P."/>
            <person name="Groth M."/>
            <person name="Platzer M."/>
        </authorList>
    </citation>
    <scope>NUCLEOTIDE SEQUENCE</scope>
    <source>
        <tissue evidence="1">Brain</tissue>
    </source>
</reference>
<dbReference type="EMBL" id="HAEB01014905">
    <property type="protein sequence ID" value="SBQ61432.1"/>
    <property type="molecule type" value="Transcribed_RNA"/>
</dbReference>
<accession>A0A1A8FQY2</accession>
<evidence type="ECO:0000313" key="1">
    <source>
        <dbReference type="EMBL" id="SBQ61432.1"/>
    </source>
</evidence>
<dbReference type="AlphaFoldDB" id="A0A1A8FQY2"/>
<protein>
    <submittedName>
        <fullName evidence="1">Uncharacterized protein</fullName>
    </submittedName>
</protein>
<feature type="non-terminal residue" evidence="1">
    <location>
        <position position="1"/>
    </location>
</feature>
<reference evidence="1" key="1">
    <citation type="submission" date="2016-05" db="EMBL/GenBank/DDBJ databases">
        <authorList>
            <person name="Lavstsen T."/>
            <person name="Jespersen J.S."/>
        </authorList>
    </citation>
    <scope>NUCLEOTIDE SEQUENCE</scope>
    <source>
        <tissue evidence="1">Brain</tissue>
    </source>
</reference>
<feature type="non-terminal residue" evidence="1">
    <location>
        <position position="47"/>
    </location>
</feature>
<organism evidence="1">
    <name type="scientific">Nothobranchius korthausae</name>
    <dbReference type="NCBI Taxonomy" id="1143690"/>
    <lineage>
        <taxon>Eukaryota</taxon>
        <taxon>Metazoa</taxon>
        <taxon>Chordata</taxon>
        <taxon>Craniata</taxon>
        <taxon>Vertebrata</taxon>
        <taxon>Euteleostomi</taxon>
        <taxon>Actinopterygii</taxon>
        <taxon>Neopterygii</taxon>
        <taxon>Teleostei</taxon>
        <taxon>Neoteleostei</taxon>
        <taxon>Acanthomorphata</taxon>
        <taxon>Ovalentaria</taxon>
        <taxon>Atherinomorphae</taxon>
        <taxon>Cyprinodontiformes</taxon>
        <taxon>Nothobranchiidae</taxon>
        <taxon>Nothobranchius</taxon>
    </lineage>
</organism>
<gene>
    <name evidence="1" type="primary">BRAFLDRAFT_102100</name>
</gene>
<sequence>THCSSAIISCLVQTNRSQKTDSLLLCCEPLRVIGARLDRGGRTFTEI</sequence>
<proteinExistence type="predicted"/>